<dbReference type="Proteomes" id="UP000095283">
    <property type="component" value="Unplaced"/>
</dbReference>
<protein>
    <recommendedName>
        <fullName evidence="5">Histone H4</fullName>
    </recommendedName>
</protein>
<evidence type="ECO:0000256" key="6">
    <source>
        <dbReference type="ARBA" id="ARBA00022454"/>
    </source>
</evidence>
<evidence type="ECO:0000256" key="4">
    <source>
        <dbReference type="ARBA" id="ARBA00006564"/>
    </source>
</evidence>
<dbReference type="PANTHER" id="PTHR23430">
    <property type="entry name" value="HISTONE H2A"/>
    <property type="match status" value="1"/>
</dbReference>
<dbReference type="GO" id="GO:0003677">
    <property type="term" value="F:DNA binding"/>
    <property type="evidence" value="ECO:0007669"/>
    <property type="project" value="UniProtKB-KW"/>
</dbReference>
<reference evidence="12" key="1">
    <citation type="submission" date="2016-11" db="UniProtKB">
        <authorList>
            <consortium name="WormBaseParasite"/>
        </authorList>
    </citation>
    <scope>IDENTIFICATION</scope>
</reference>
<comment type="function">
    <text evidence="1">Core component of nucleosome. Nucleosomes wrap and compact DNA into chromatin, limiting DNA accessibility to the cellular machineries which require DNA as a template. Histones thereby play a central role in transcription regulation, DNA repair, DNA replication and chromosomal stability. DNA accessibility is regulated via a complex set of post-translational modifications of histones, also called histone code, and nucleosome remodeling.</text>
</comment>
<evidence type="ECO:0000256" key="2">
    <source>
        <dbReference type="ARBA" id="ARBA00004123"/>
    </source>
</evidence>
<evidence type="ECO:0000313" key="11">
    <source>
        <dbReference type="Proteomes" id="UP000095283"/>
    </source>
</evidence>
<comment type="subcellular location">
    <subcellularLocation>
        <location evidence="3">Chromosome</location>
    </subcellularLocation>
    <subcellularLocation>
        <location evidence="2">Nucleus</location>
    </subcellularLocation>
</comment>
<dbReference type="InterPro" id="IPR002119">
    <property type="entry name" value="Histone_H2A"/>
</dbReference>
<organism evidence="11 12">
    <name type="scientific">Heterorhabditis bacteriophora</name>
    <name type="common">Entomopathogenic nematode worm</name>
    <dbReference type="NCBI Taxonomy" id="37862"/>
    <lineage>
        <taxon>Eukaryota</taxon>
        <taxon>Metazoa</taxon>
        <taxon>Ecdysozoa</taxon>
        <taxon>Nematoda</taxon>
        <taxon>Chromadorea</taxon>
        <taxon>Rhabditida</taxon>
        <taxon>Rhabditina</taxon>
        <taxon>Rhabditomorpha</taxon>
        <taxon>Strongyloidea</taxon>
        <taxon>Heterorhabditidae</taxon>
        <taxon>Heterorhabditis</taxon>
    </lineage>
</organism>
<accession>A0A1I7WAP4</accession>
<dbReference type="SUPFAM" id="SSF47113">
    <property type="entry name" value="Histone-fold"/>
    <property type="match status" value="1"/>
</dbReference>
<sequence>MAWGTKFQYMVPWSASLLEYLLRQFMIILCNIKMYKQLNLKASCNTLNTCIVLFLGTTFFDLFTISVQWLQNQYRSFFSSLLSHKMRSLACSKGNYAGRIGAVAAIYLTADVLELAGNAVHDNKKMRINQRFFRLTVHNDEELDKPVSGVANRSEQSDSQYSGYHNVCYSSSGRRGGVKRIRGRIHEETRGVLEVFFENLIRNTGNRSAGSLSSISN</sequence>
<keyword evidence="9" id="KW-0544">Nucleosome core</keyword>
<evidence type="ECO:0000313" key="12">
    <source>
        <dbReference type="WBParaSite" id="Hba_01742"/>
    </source>
</evidence>
<evidence type="ECO:0000256" key="3">
    <source>
        <dbReference type="ARBA" id="ARBA00004286"/>
    </source>
</evidence>
<keyword evidence="10" id="KW-1133">Transmembrane helix</keyword>
<evidence type="ECO:0000256" key="1">
    <source>
        <dbReference type="ARBA" id="ARBA00002001"/>
    </source>
</evidence>
<dbReference type="GO" id="GO:0046982">
    <property type="term" value="F:protein heterodimerization activity"/>
    <property type="evidence" value="ECO:0007669"/>
    <property type="project" value="InterPro"/>
</dbReference>
<evidence type="ECO:0000256" key="5">
    <source>
        <dbReference type="ARBA" id="ARBA00020836"/>
    </source>
</evidence>
<feature type="transmembrane region" description="Helical" evidence="10">
    <location>
        <begin position="47"/>
        <end position="70"/>
    </location>
</feature>
<dbReference type="Gene3D" id="1.10.20.10">
    <property type="entry name" value="Histone, subunit A"/>
    <property type="match status" value="2"/>
</dbReference>
<feature type="transmembrane region" description="Helical" evidence="10">
    <location>
        <begin position="20"/>
        <end position="35"/>
    </location>
</feature>
<evidence type="ECO:0000256" key="10">
    <source>
        <dbReference type="SAM" id="Phobius"/>
    </source>
</evidence>
<dbReference type="InterPro" id="IPR009072">
    <property type="entry name" value="Histone-fold"/>
</dbReference>
<proteinExistence type="inferred from homology"/>
<dbReference type="SMART" id="SM00414">
    <property type="entry name" value="H2A"/>
    <property type="match status" value="1"/>
</dbReference>
<evidence type="ECO:0000256" key="7">
    <source>
        <dbReference type="ARBA" id="ARBA00023125"/>
    </source>
</evidence>
<keyword evidence="10" id="KW-0472">Membrane</keyword>
<comment type="similarity">
    <text evidence="4">Belongs to the histone H4 family.</text>
</comment>
<keyword evidence="10" id="KW-0812">Transmembrane</keyword>
<dbReference type="AlphaFoldDB" id="A0A1I7WAP4"/>
<dbReference type="PRINTS" id="PR00623">
    <property type="entry name" value="HISTONEH4"/>
</dbReference>
<dbReference type="GO" id="GO:0030527">
    <property type="term" value="F:structural constituent of chromatin"/>
    <property type="evidence" value="ECO:0007669"/>
    <property type="project" value="InterPro"/>
</dbReference>
<dbReference type="WBParaSite" id="Hba_01742">
    <property type="protein sequence ID" value="Hba_01742"/>
    <property type="gene ID" value="Hba_01742"/>
</dbReference>
<evidence type="ECO:0000256" key="8">
    <source>
        <dbReference type="ARBA" id="ARBA00023242"/>
    </source>
</evidence>
<keyword evidence="7" id="KW-0238">DNA-binding</keyword>
<keyword evidence="11" id="KW-1185">Reference proteome</keyword>
<name>A0A1I7WAP4_HETBA</name>
<dbReference type="GO" id="GO:0005634">
    <property type="term" value="C:nucleus"/>
    <property type="evidence" value="ECO:0007669"/>
    <property type="project" value="UniProtKB-SubCell"/>
</dbReference>
<evidence type="ECO:0000256" key="9">
    <source>
        <dbReference type="ARBA" id="ARBA00023269"/>
    </source>
</evidence>
<dbReference type="GO" id="GO:0000786">
    <property type="term" value="C:nucleosome"/>
    <property type="evidence" value="ECO:0007669"/>
    <property type="project" value="UniProtKB-KW"/>
</dbReference>
<keyword evidence="8" id="KW-0539">Nucleus</keyword>
<dbReference type="InterPro" id="IPR001951">
    <property type="entry name" value="Histone_H4"/>
</dbReference>
<keyword evidence="6" id="KW-0158">Chromosome</keyword>